<comment type="caution">
    <text evidence="1">The sequence shown here is derived from an EMBL/GenBank/DDBJ whole genome shotgun (WGS) entry which is preliminary data.</text>
</comment>
<dbReference type="Proteomes" id="UP001140087">
    <property type="component" value="Unassembled WGS sequence"/>
</dbReference>
<keyword evidence="2" id="KW-1185">Reference proteome</keyword>
<accession>A0ACC1KS38</accession>
<reference evidence="1" key="1">
    <citation type="submission" date="2022-07" db="EMBL/GenBank/DDBJ databases">
        <title>Phylogenomic reconstructions and comparative analyses of Kickxellomycotina fungi.</title>
        <authorList>
            <person name="Reynolds N.K."/>
            <person name="Stajich J.E."/>
            <person name="Barry K."/>
            <person name="Grigoriev I.V."/>
            <person name="Crous P."/>
            <person name="Smith M.E."/>
        </authorList>
    </citation>
    <scope>NUCLEOTIDE SEQUENCE</scope>
    <source>
        <strain evidence="1">BCRC 34780</strain>
    </source>
</reference>
<evidence type="ECO:0000313" key="2">
    <source>
        <dbReference type="Proteomes" id="UP001140087"/>
    </source>
</evidence>
<gene>
    <name evidence="1" type="ORF">H4R21_005790</name>
</gene>
<dbReference type="EMBL" id="JANBUN010002781">
    <property type="protein sequence ID" value="KAJ2793693.1"/>
    <property type="molecule type" value="Genomic_DNA"/>
</dbReference>
<organism evidence="1 2">
    <name type="scientific">Coemansia helicoidea</name>
    <dbReference type="NCBI Taxonomy" id="1286919"/>
    <lineage>
        <taxon>Eukaryota</taxon>
        <taxon>Fungi</taxon>
        <taxon>Fungi incertae sedis</taxon>
        <taxon>Zoopagomycota</taxon>
        <taxon>Kickxellomycotina</taxon>
        <taxon>Kickxellomycetes</taxon>
        <taxon>Kickxellales</taxon>
        <taxon>Kickxellaceae</taxon>
        <taxon>Coemansia</taxon>
    </lineage>
</organism>
<protein>
    <submittedName>
        <fullName evidence="1">Uncharacterized protein</fullName>
    </submittedName>
</protein>
<evidence type="ECO:0000313" key="1">
    <source>
        <dbReference type="EMBL" id="KAJ2793693.1"/>
    </source>
</evidence>
<proteinExistence type="predicted"/>
<name>A0ACC1KS38_9FUNG</name>
<sequence>MAASEGNAPDNSAPAAGEAPGASDGEPVVTVRGYLEMQAELEREAAEALPGKFDECTFDQGYVRQPVYACLTCTRPPAEYTRPGCADGGGEATEPAGMCYSCSIQCHADHEVVELFTKRRFRCDCGTQRLLPQTAAGTASCCQLKKTRPALAEADNGDNVYGHNFWGFYCRCDRFYSPDSESGVMVQCYMCNDWFHDACIGAMPPEDAFDDYICRGCVARHPVVRHIQSTKATRGAVSDGRVTRLYSGSSRDASPAAEHDAAAQKEEPAEPAQKKARANACRLRCDQDAVDAAQPFDMFMASDWQDDICTCLDCMREITSSRLMFLLEEDVVVEPEEDETRSESLYESALKQLRAMDHTRAVDAASAYHSMSAKIKEYLRPFAASGRVVTSQDIQAFFEQHSARRDS</sequence>